<dbReference type="Gene3D" id="3.30.720.160">
    <property type="entry name" value="Bifunctional DNA primase/polymerase, N-terminal"/>
    <property type="match status" value="1"/>
</dbReference>
<proteinExistence type="predicted"/>
<sequence>MSLPERTERRKRKRRNPMYLAITNGESVPQKGLHFPDVTGMTLLEAALAYAEAGWFVLPVKSGTKNPGSVVGGRWQELSSRDPEQIREWWSENSNHGIALHCGRSGAGVFDYDMNNLDALRVMGRGDLADALLSAEAVQGTRGEGDRGHYIFLLPDDGKEYGNSAGAFTVVGEFRGKNGVIIAAPTPHPDAETKGGEYRQVRTGPVGRMPDVLRECLSEAGASADPLTDAETEALLDTHTARGECGREGCRHGVEGPVKQFRERIANGESRHDSLVRVAPWAFAEAMAGCYPAGELFGTLHSAYAAEFSADDEPERVAQLSDEYVRVVRWAMAVAQADPDRAHRNDDLPTDAELEAFWSARDILRHIYASSLAQQMDPRGVLAVHLVRAICSIPPYVTLPGTTAARASLNLHVALVGPSSGGKSSSVGVAKAAVAVTPEPEVTTLGSAEGIAKQYAYRDTKTKTIVTVTDTLLFNDTEIESVEALSKRSGNPLMSQWRKTFTGEQLGFGYADPKHRIPVRAHKYRFCQVLGIQPELAGWLLNGTQAAAGTPQRILWAPVVYSQMPRPEDLPAWPGQKVLQEWPMPVDERSTDTSGTRTKWPNLKAVDRDANENMLREHELGVPGAVGALIREARYRFHHGEVDSFGGHSTLTRLKVAAGLMWLDGRTDKVTEEDWDLAGVVMRVSNSTRASVQNALATEARDTNRRRGHAEAEREDAKEDYKYDKTIARVSERIREKLRGNNGQAKARLRRQFGRDKEYVDEALARLIAVGDVELEPIEGTGNPGHRVWLKAGR</sequence>
<dbReference type="EMBL" id="AP022565">
    <property type="protein sequence ID" value="BBX27950.1"/>
    <property type="molecule type" value="Genomic_DNA"/>
</dbReference>
<protein>
    <recommendedName>
        <fullName evidence="1">DNA primase/polymerase bifunctional N-terminal domain-containing protein</fullName>
    </recommendedName>
</protein>
<dbReference type="InterPro" id="IPR015330">
    <property type="entry name" value="DNA_primase/pol_bifunc_N"/>
</dbReference>
<dbReference type="SUPFAM" id="SSF56747">
    <property type="entry name" value="Prim-pol domain"/>
    <property type="match status" value="1"/>
</dbReference>
<dbReference type="Proteomes" id="UP000466906">
    <property type="component" value="Chromosome"/>
</dbReference>
<organism evidence="2 3">
    <name type="scientific">Mycolicibacterium alvei</name>
    <dbReference type="NCBI Taxonomy" id="67081"/>
    <lineage>
        <taxon>Bacteria</taxon>
        <taxon>Bacillati</taxon>
        <taxon>Actinomycetota</taxon>
        <taxon>Actinomycetes</taxon>
        <taxon>Mycobacteriales</taxon>
        <taxon>Mycobacteriaceae</taxon>
        <taxon>Mycolicibacterium</taxon>
    </lineage>
</organism>
<dbReference type="CDD" id="cd04859">
    <property type="entry name" value="Prim_Pol"/>
    <property type="match status" value="1"/>
</dbReference>
<name>A0A6N4USU0_9MYCO</name>
<dbReference type="RefSeq" id="WP_163665304.1">
    <property type="nucleotide sequence ID" value="NZ_AP022565.1"/>
</dbReference>
<gene>
    <name evidence="2" type="ORF">MALV_30750</name>
</gene>
<dbReference type="AlphaFoldDB" id="A0A6N4USU0"/>
<reference evidence="2 3" key="1">
    <citation type="journal article" date="2019" name="Emerg. Microbes Infect.">
        <title>Comprehensive subspecies identification of 175 nontuberculous mycobacteria species based on 7547 genomic profiles.</title>
        <authorList>
            <person name="Matsumoto Y."/>
            <person name="Kinjo T."/>
            <person name="Motooka D."/>
            <person name="Nabeya D."/>
            <person name="Jung N."/>
            <person name="Uechi K."/>
            <person name="Horii T."/>
            <person name="Iida T."/>
            <person name="Fujita J."/>
            <person name="Nakamura S."/>
        </authorList>
    </citation>
    <scope>NUCLEOTIDE SEQUENCE [LARGE SCALE GENOMIC DNA]</scope>
    <source>
        <strain evidence="2 3">JCM 12272</strain>
    </source>
</reference>
<dbReference type="Pfam" id="PF09250">
    <property type="entry name" value="Prim-Pol"/>
    <property type="match status" value="1"/>
</dbReference>
<dbReference type="KEGG" id="malv:MALV_30750"/>
<dbReference type="SMART" id="SM00943">
    <property type="entry name" value="Prim-Pol"/>
    <property type="match status" value="1"/>
</dbReference>
<evidence type="ECO:0000259" key="1">
    <source>
        <dbReference type="SMART" id="SM00943"/>
    </source>
</evidence>
<accession>A0A6N4USU0</accession>
<feature type="domain" description="DNA primase/polymerase bifunctional N-terminal" evidence="1">
    <location>
        <begin position="47"/>
        <end position="213"/>
    </location>
</feature>
<evidence type="ECO:0000313" key="3">
    <source>
        <dbReference type="Proteomes" id="UP000466906"/>
    </source>
</evidence>
<evidence type="ECO:0000313" key="2">
    <source>
        <dbReference type="EMBL" id="BBX27950.1"/>
    </source>
</evidence>
<keyword evidence="3" id="KW-1185">Reference proteome</keyword>